<evidence type="ECO:0000256" key="2">
    <source>
        <dbReference type="ARBA" id="ARBA00022723"/>
    </source>
</evidence>
<gene>
    <name evidence="7" type="ORF">SAMN05444410_10318</name>
</gene>
<feature type="domain" description="MPN" evidence="6">
    <location>
        <begin position="13"/>
        <end position="156"/>
    </location>
</feature>
<proteinExistence type="predicted"/>
<dbReference type="PANTHER" id="PTHR30471:SF3">
    <property type="entry name" value="UPF0758 PROTEIN YEES-RELATED"/>
    <property type="match status" value="1"/>
</dbReference>
<keyword evidence="5" id="KW-0482">Metalloprotease</keyword>
<dbReference type="EMBL" id="FNNO01000003">
    <property type="protein sequence ID" value="SDW46196.1"/>
    <property type="molecule type" value="Genomic_DNA"/>
</dbReference>
<dbReference type="PROSITE" id="PS01302">
    <property type="entry name" value="UPF0758"/>
    <property type="match status" value="1"/>
</dbReference>
<dbReference type="InterPro" id="IPR025657">
    <property type="entry name" value="RadC_JAB"/>
</dbReference>
<reference evidence="7 8" key="1">
    <citation type="submission" date="2016-10" db="EMBL/GenBank/DDBJ databases">
        <authorList>
            <person name="Varghese N."/>
            <person name="Submissions S."/>
        </authorList>
    </citation>
    <scope>NUCLEOTIDE SEQUENCE [LARGE SCALE GENOMIC DNA]</scope>
    <source>
        <strain evidence="7 8">DSM 25353</strain>
    </source>
</reference>
<evidence type="ECO:0000256" key="3">
    <source>
        <dbReference type="ARBA" id="ARBA00022801"/>
    </source>
</evidence>
<dbReference type="Proteomes" id="UP000198711">
    <property type="component" value="Unassembled WGS sequence"/>
</dbReference>
<evidence type="ECO:0000256" key="5">
    <source>
        <dbReference type="ARBA" id="ARBA00023049"/>
    </source>
</evidence>
<dbReference type="PANTHER" id="PTHR30471">
    <property type="entry name" value="DNA REPAIR PROTEIN RADC"/>
    <property type="match status" value="1"/>
</dbReference>
<protein>
    <submittedName>
        <fullName evidence="7">DNA repair protein radc</fullName>
    </submittedName>
</protein>
<evidence type="ECO:0000313" key="8">
    <source>
        <dbReference type="Proteomes" id="UP000198711"/>
    </source>
</evidence>
<dbReference type="GO" id="GO:0008237">
    <property type="term" value="F:metallopeptidase activity"/>
    <property type="evidence" value="ECO:0007669"/>
    <property type="project" value="UniProtKB-KW"/>
</dbReference>
<keyword evidence="2" id="KW-0479">Metal-binding</keyword>
<dbReference type="CDD" id="cd08071">
    <property type="entry name" value="MPN_DUF2466"/>
    <property type="match status" value="1"/>
</dbReference>
<name>A0A8X8ID96_9BACT</name>
<keyword evidence="1" id="KW-0645">Protease</keyword>
<dbReference type="GO" id="GO:0046872">
    <property type="term" value="F:metal ion binding"/>
    <property type="evidence" value="ECO:0007669"/>
    <property type="project" value="UniProtKB-KW"/>
</dbReference>
<dbReference type="SUPFAM" id="SSF102712">
    <property type="entry name" value="JAB1/MPN domain"/>
    <property type="match status" value="1"/>
</dbReference>
<dbReference type="InterPro" id="IPR037518">
    <property type="entry name" value="MPN"/>
</dbReference>
<dbReference type="InterPro" id="IPR020891">
    <property type="entry name" value="UPF0758_CS"/>
</dbReference>
<dbReference type="Pfam" id="PF04002">
    <property type="entry name" value="RadC"/>
    <property type="match status" value="1"/>
</dbReference>
<accession>A0A8X8ID96</accession>
<evidence type="ECO:0000313" key="7">
    <source>
        <dbReference type="EMBL" id="SDW46196.1"/>
    </source>
</evidence>
<sequence>MGQKLLRNDWNIVSEVELVYKSKMKASERPQLKQIIDVVEFLKQNWDANRIELLEQFKVILMNRSLRVLGIYEVSSGGVSGTMVDPKLIFMAALKMNANTLILAHNHPSGNPEPSEADKKVTQKIKDAANLLDMRLVDHIILTTEGFYSFADEGLL</sequence>
<comment type="caution">
    <text evidence="7">The sequence shown here is derived from an EMBL/GenBank/DDBJ whole genome shotgun (WGS) entry which is preliminary data.</text>
</comment>
<keyword evidence="3" id="KW-0378">Hydrolase</keyword>
<dbReference type="AlphaFoldDB" id="A0A8X8ID96"/>
<evidence type="ECO:0000256" key="1">
    <source>
        <dbReference type="ARBA" id="ARBA00022670"/>
    </source>
</evidence>
<keyword evidence="4" id="KW-0862">Zinc</keyword>
<dbReference type="Gene3D" id="3.40.140.10">
    <property type="entry name" value="Cytidine Deaminase, domain 2"/>
    <property type="match status" value="1"/>
</dbReference>
<dbReference type="InterPro" id="IPR001405">
    <property type="entry name" value="UPF0758"/>
</dbReference>
<evidence type="ECO:0000259" key="6">
    <source>
        <dbReference type="PROSITE" id="PS50249"/>
    </source>
</evidence>
<keyword evidence="8" id="KW-1185">Reference proteome</keyword>
<dbReference type="GO" id="GO:0006508">
    <property type="term" value="P:proteolysis"/>
    <property type="evidence" value="ECO:0007669"/>
    <property type="project" value="UniProtKB-KW"/>
</dbReference>
<dbReference type="PROSITE" id="PS50249">
    <property type="entry name" value="MPN"/>
    <property type="match status" value="1"/>
</dbReference>
<evidence type="ECO:0000256" key="4">
    <source>
        <dbReference type="ARBA" id="ARBA00022833"/>
    </source>
</evidence>
<organism evidence="7 8">
    <name type="scientific">Hydrobacter penzbergensis</name>
    <dbReference type="NCBI Taxonomy" id="1235997"/>
    <lineage>
        <taxon>Bacteria</taxon>
        <taxon>Pseudomonadati</taxon>
        <taxon>Bacteroidota</taxon>
        <taxon>Chitinophagia</taxon>
        <taxon>Chitinophagales</taxon>
        <taxon>Chitinophagaceae</taxon>
        <taxon>Hydrobacter</taxon>
    </lineage>
</organism>